<dbReference type="PROSITE" id="PS50846">
    <property type="entry name" value="HMA_2"/>
    <property type="match status" value="1"/>
</dbReference>
<dbReference type="PANTHER" id="PTHR45868">
    <property type="entry name" value="HEAVY METAL-ASSOCIATED ISOPRENYLATED PLANT PROTEIN 33-RELATED"/>
    <property type="match status" value="1"/>
</dbReference>
<comment type="similarity">
    <text evidence="5">Belongs to the HIPP family.</text>
</comment>
<keyword evidence="4" id="KW-0449">Lipoprotein</keyword>
<dbReference type="Gene3D" id="3.30.70.100">
    <property type="match status" value="1"/>
</dbReference>
<dbReference type="Proteomes" id="UP000224567">
    <property type="component" value="Unassembled WGS sequence"/>
</dbReference>
<dbReference type="GO" id="GO:0016020">
    <property type="term" value="C:membrane"/>
    <property type="evidence" value="ECO:0007669"/>
    <property type="project" value="UniProtKB-SubCell"/>
</dbReference>
<proteinExistence type="inferred from homology"/>
<evidence type="ECO:0000259" key="6">
    <source>
        <dbReference type="PROSITE" id="PS50846"/>
    </source>
</evidence>
<keyword evidence="8" id="KW-1185">Reference proteome</keyword>
<dbReference type="InterPro" id="IPR036163">
    <property type="entry name" value="HMA_dom_sf"/>
</dbReference>
<dbReference type="CDD" id="cd00371">
    <property type="entry name" value="HMA"/>
    <property type="match status" value="1"/>
</dbReference>
<sequence length="355" mass="40887">MSATAHDFELVRIQTYVLKVQINCHGCMRKVKKLLRKIEGVYQVKMDVDEQVVIVSGNVDSATLIKKLNKSGKHAELLSENPMENQETELLYNWFNDDFHQNHGALNWCDNEKTQNTQLLNWLNSNKHQNQMHNTYNSFGTSKRQPMFAPVGRSFDQWGNKQFLDQSIGIDSFTGEANQNLFALGNMDYPYNGQEESIINNADFGRTSPFGDLRSVQGRPNAMVDFQDLRNTYPSFAPNQGLKSINSRYADLQSEELGLPNLHTAQRPYGYQPRPFSEMNNMQAYHYKYPASMNSFFDYPPTMMNSYSQNRHANGIDNFTSDIYTYQPGRILNQTPYGVFPPNISHSWNMNSYNN</sequence>
<evidence type="ECO:0000256" key="1">
    <source>
        <dbReference type="ARBA" id="ARBA00004170"/>
    </source>
</evidence>
<dbReference type="AlphaFoldDB" id="A0A2G2XH76"/>
<evidence type="ECO:0000313" key="8">
    <source>
        <dbReference type="Proteomes" id="UP000224567"/>
    </source>
</evidence>
<dbReference type="OrthoDB" id="689350at2759"/>
<dbReference type="GO" id="GO:0009626">
    <property type="term" value="P:plant-type hypersensitive response"/>
    <property type="evidence" value="ECO:0007669"/>
    <property type="project" value="UniProtKB-KW"/>
</dbReference>
<dbReference type="PANTHER" id="PTHR45868:SF70">
    <property type="entry name" value="SERINE_THREONINE-PROTEIN KINASE CLKA-RELATED"/>
    <property type="match status" value="1"/>
</dbReference>
<comment type="caution">
    <text evidence="7">The sequence shown here is derived from an EMBL/GenBank/DDBJ whole genome shotgun (WGS) entry which is preliminary data.</text>
</comment>
<dbReference type="STRING" id="33114.A0A2G2XH76"/>
<keyword evidence="3" id="KW-0479">Metal-binding</keyword>
<keyword evidence="4" id="KW-0636">Prenylation</keyword>
<comment type="subcellular location">
    <subcellularLocation>
        <location evidence="1">Membrane</location>
        <topology evidence="1">Peripheral membrane protein</topology>
    </subcellularLocation>
</comment>
<evidence type="ECO:0000256" key="4">
    <source>
        <dbReference type="ARBA" id="ARBA00023289"/>
    </source>
</evidence>
<dbReference type="SUPFAM" id="SSF55008">
    <property type="entry name" value="HMA, heavy metal-associated domain"/>
    <property type="match status" value="1"/>
</dbReference>
<protein>
    <recommendedName>
        <fullName evidence="6">HMA domain-containing protein</fullName>
    </recommendedName>
</protein>
<reference evidence="8" key="2">
    <citation type="journal article" date="2017" name="J. Anim. Genet.">
        <title>Multiple reference genome sequences of hot pepper reveal the massive evolution of plant disease resistance genes by retroduplication.</title>
        <authorList>
            <person name="Kim S."/>
            <person name="Park J."/>
            <person name="Yeom S.-I."/>
            <person name="Kim Y.-M."/>
            <person name="Seo E."/>
            <person name="Kim K.-T."/>
            <person name="Kim M.-S."/>
            <person name="Lee J.M."/>
            <person name="Cheong K."/>
            <person name="Shin H.-S."/>
            <person name="Kim S.-B."/>
            <person name="Han K."/>
            <person name="Lee J."/>
            <person name="Park M."/>
            <person name="Lee H.-A."/>
            <person name="Lee H.-Y."/>
            <person name="Lee Y."/>
            <person name="Oh S."/>
            <person name="Lee J.H."/>
            <person name="Choi E."/>
            <person name="Choi E."/>
            <person name="Lee S.E."/>
            <person name="Jeon J."/>
            <person name="Kim H."/>
            <person name="Choi G."/>
            <person name="Song H."/>
            <person name="Lee J."/>
            <person name="Lee S.-C."/>
            <person name="Kwon J.-K."/>
            <person name="Lee H.-Y."/>
            <person name="Koo N."/>
            <person name="Hong Y."/>
            <person name="Kim R.W."/>
            <person name="Kang W.-H."/>
            <person name="Huh J.H."/>
            <person name="Kang B.-C."/>
            <person name="Yang T.-J."/>
            <person name="Lee Y.-H."/>
            <person name="Bennetzen J.L."/>
            <person name="Choi D."/>
        </authorList>
    </citation>
    <scope>NUCLEOTIDE SEQUENCE [LARGE SCALE GENOMIC DNA]</scope>
    <source>
        <strain evidence="8">cv. PBC81</strain>
    </source>
</reference>
<reference evidence="7 8" key="1">
    <citation type="journal article" date="2017" name="Genome Biol.">
        <title>New reference genome sequences of hot pepper reveal the massive evolution of plant disease-resistance genes by retroduplication.</title>
        <authorList>
            <person name="Kim S."/>
            <person name="Park J."/>
            <person name="Yeom S.I."/>
            <person name="Kim Y.M."/>
            <person name="Seo E."/>
            <person name="Kim K.T."/>
            <person name="Kim M.S."/>
            <person name="Lee J.M."/>
            <person name="Cheong K."/>
            <person name="Shin H.S."/>
            <person name="Kim S.B."/>
            <person name="Han K."/>
            <person name="Lee J."/>
            <person name="Park M."/>
            <person name="Lee H.A."/>
            <person name="Lee H.Y."/>
            <person name="Lee Y."/>
            <person name="Oh S."/>
            <person name="Lee J.H."/>
            <person name="Choi E."/>
            <person name="Choi E."/>
            <person name="Lee S.E."/>
            <person name="Jeon J."/>
            <person name="Kim H."/>
            <person name="Choi G."/>
            <person name="Song H."/>
            <person name="Lee J."/>
            <person name="Lee S.C."/>
            <person name="Kwon J.K."/>
            <person name="Lee H.Y."/>
            <person name="Koo N."/>
            <person name="Hong Y."/>
            <person name="Kim R.W."/>
            <person name="Kang W.H."/>
            <person name="Huh J.H."/>
            <person name="Kang B.C."/>
            <person name="Yang T.J."/>
            <person name="Lee Y.H."/>
            <person name="Bennetzen J.L."/>
            <person name="Choi D."/>
        </authorList>
    </citation>
    <scope>NUCLEOTIDE SEQUENCE [LARGE SCALE GENOMIC DNA]</scope>
    <source>
        <strain evidence="8">cv. PBC81</strain>
    </source>
</reference>
<name>A0A2G2XH76_CAPBA</name>
<dbReference type="InterPro" id="IPR006121">
    <property type="entry name" value="HMA_dom"/>
</dbReference>
<evidence type="ECO:0000256" key="5">
    <source>
        <dbReference type="ARBA" id="ARBA00024045"/>
    </source>
</evidence>
<evidence type="ECO:0000256" key="3">
    <source>
        <dbReference type="ARBA" id="ARBA00022723"/>
    </source>
</evidence>
<dbReference type="EMBL" id="MLFT02000002">
    <property type="protein sequence ID" value="PHT56809.1"/>
    <property type="molecule type" value="Genomic_DNA"/>
</dbReference>
<gene>
    <name evidence="7" type="ORF">CQW23_05295</name>
</gene>
<evidence type="ECO:0000256" key="2">
    <source>
        <dbReference type="ARBA" id="ARBA00022481"/>
    </source>
</evidence>
<evidence type="ECO:0000313" key="7">
    <source>
        <dbReference type="EMBL" id="PHT56809.1"/>
    </source>
</evidence>
<dbReference type="GO" id="GO:0046872">
    <property type="term" value="F:metal ion binding"/>
    <property type="evidence" value="ECO:0007669"/>
    <property type="project" value="UniProtKB-KW"/>
</dbReference>
<organism evidence="7 8">
    <name type="scientific">Capsicum baccatum</name>
    <name type="common">Peruvian pepper</name>
    <dbReference type="NCBI Taxonomy" id="33114"/>
    <lineage>
        <taxon>Eukaryota</taxon>
        <taxon>Viridiplantae</taxon>
        <taxon>Streptophyta</taxon>
        <taxon>Embryophyta</taxon>
        <taxon>Tracheophyta</taxon>
        <taxon>Spermatophyta</taxon>
        <taxon>Magnoliopsida</taxon>
        <taxon>eudicotyledons</taxon>
        <taxon>Gunneridae</taxon>
        <taxon>Pentapetalae</taxon>
        <taxon>asterids</taxon>
        <taxon>lamiids</taxon>
        <taxon>Solanales</taxon>
        <taxon>Solanaceae</taxon>
        <taxon>Solanoideae</taxon>
        <taxon>Capsiceae</taxon>
        <taxon>Capsicum</taxon>
    </lineage>
</organism>
<feature type="domain" description="HMA" evidence="6">
    <location>
        <begin position="13"/>
        <end position="76"/>
    </location>
</feature>
<accession>A0A2G2XH76</accession>
<dbReference type="Pfam" id="PF00403">
    <property type="entry name" value="HMA"/>
    <property type="match status" value="1"/>
</dbReference>
<keyword evidence="2" id="KW-0488">Methylation</keyword>